<protein>
    <recommendedName>
        <fullName evidence="7">Ran guanine nucleotide release factor</fullName>
    </recommendedName>
</protein>
<dbReference type="SUPFAM" id="SSF55724">
    <property type="entry name" value="Mog1p/PsbP-like"/>
    <property type="match status" value="1"/>
</dbReference>
<dbReference type="Pfam" id="PF04603">
    <property type="entry name" value="Mog1"/>
    <property type="match status" value="1"/>
</dbReference>
<dbReference type="InterPro" id="IPR016123">
    <property type="entry name" value="Mog1/PsbP_a/b/a-sand"/>
</dbReference>
<comment type="caution">
    <text evidence="5">The sequence shown here is derived from an EMBL/GenBank/DDBJ whole genome shotgun (WGS) entry which is preliminary data.</text>
</comment>
<dbReference type="EMBL" id="CAIIXF020000001">
    <property type="protein sequence ID" value="CAH1775335.1"/>
    <property type="molecule type" value="Genomic_DNA"/>
</dbReference>
<organism evidence="5 6">
    <name type="scientific">Owenia fusiformis</name>
    <name type="common">Polychaete worm</name>
    <dbReference type="NCBI Taxonomy" id="6347"/>
    <lineage>
        <taxon>Eukaryota</taxon>
        <taxon>Metazoa</taxon>
        <taxon>Spiralia</taxon>
        <taxon>Lophotrochozoa</taxon>
        <taxon>Annelida</taxon>
        <taxon>Polychaeta</taxon>
        <taxon>Sedentaria</taxon>
        <taxon>Canalipalpata</taxon>
        <taxon>Sabellida</taxon>
        <taxon>Oweniida</taxon>
        <taxon>Oweniidae</taxon>
        <taxon>Owenia</taxon>
    </lineage>
</organism>
<dbReference type="Gene3D" id="3.40.1000.10">
    <property type="entry name" value="Mog1/PsbP, alpha/beta/alpha sandwich"/>
    <property type="match status" value="1"/>
</dbReference>
<comment type="similarity">
    <text evidence="1">Belongs to the MOG1 family.</text>
</comment>
<evidence type="ECO:0000256" key="4">
    <source>
        <dbReference type="SAM" id="MobiDB-lite"/>
    </source>
</evidence>
<keyword evidence="6" id="KW-1185">Reference proteome</keyword>
<dbReference type="GO" id="GO:0042391">
    <property type="term" value="P:regulation of membrane potential"/>
    <property type="evidence" value="ECO:0007669"/>
    <property type="project" value="TreeGrafter"/>
</dbReference>
<gene>
    <name evidence="5" type="ORF">OFUS_LOCUS2655</name>
</gene>
<dbReference type="PANTHER" id="PTHR15837">
    <property type="entry name" value="RAN GUANINE NUCLEOTIDE RELEASE FACTOR"/>
    <property type="match status" value="1"/>
</dbReference>
<evidence type="ECO:0000313" key="6">
    <source>
        <dbReference type="Proteomes" id="UP000749559"/>
    </source>
</evidence>
<dbReference type="GO" id="GO:0005085">
    <property type="term" value="F:guanyl-nucleotide exchange factor activity"/>
    <property type="evidence" value="ECO:0007669"/>
    <property type="project" value="TreeGrafter"/>
</dbReference>
<sequence length="221" mass="24747">MASTGETFRDSINTVLVVRFKEKMADGTGMMEKPLFGGYLSAYLPSDVIDISQMRTVPDNQEVFVHPSSDQSIIIEILEYVAEQDEQALRTHFEEVSNNNETSIGNSEVEVTETIPLDKVALTHCSKAWYLKGKQKVSKFKEGENAANIIDIHMGLFRIPQHSTDLLVTLNDPIQISQQSSSHETLEEQSPLSASSHTKWTSEQYQQIVLTIKILDLGIFG</sequence>
<dbReference type="GO" id="GO:0005634">
    <property type="term" value="C:nucleus"/>
    <property type="evidence" value="ECO:0007669"/>
    <property type="project" value="TreeGrafter"/>
</dbReference>
<dbReference type="AlphaFoldDB" id="A0A8S4N3B8"/>
<dbReference type="GO" id="GO:0031267">
    <property type="term" value="F:small GTPase binding"/>
    <property type="evidence" value="ECO:0007669"/>
    <property type="project" value="TreeGrafter"/>
</dbReference>
<dbReference type="Proteomes" id="UP000749559">
    <property type="component" value="Unassembled WGS sequence"/>
</dbReference>
<evidence type="ECO:0000313" key="5">
    <source>
        <dbReference type="EMBL" id="CAH1775335.1"/>
    </source>
</evidence>
<reference evidence="5" key="1">
    <citation type="submission" date="2022-03" db="EMBL/GenBank/DDBJ databases">
        <authorList>
            <person name="Martin C."/>
        </authorList>
    </citation>
    <scope>NUCLEOTIDE SEQUENCE</scope>
</reference>
<proteinExistence type="inferred from homology"/>
<accession>A0A8S4N3B8</accession>
<dbReference type="OrthoDB" id="10255285at2759"/>
<dbReference type="GO" id="GO:0006606">
    <property type="term" value="P:protein import into nucleus"/>
    <property type="evidence" value="ECO:0007669"/>
    <property type="project" value="TreeGrafter"/>
</dbReference>
<evidence type="ECO:0000256" key="1">
    <source>
        <dbReference type="ARBA" id="ARBA00010307"/>
    </source>
</evidence>
<keyword evidence="3" id="KW-0653">Protein transport</keyword>
<evidence type="ECO:0008006" key="7">
    <source>
        <dbReference type="Google" id="ProtNLM"/>
    </source>
</evidence>
<dbReference type="PANTHER" id="PTHR15837:SF0">
    <property type="entry name" value="RAN GUANINE NUCLEOTIDE RELEASE FACTOR"/>
    <property type="match status" value="1"/>
</dbReference>
<name>A0A8S4N3B8_OWEFU</name>
<dbReference type="GO" id="GO:0017080">
    <property type="term" value="F:sodium channel regulator activity"/>
    <property type="evidence" value="ECO:0007669"/>
    <property type="project" value="TreeGrafter"/>
</dbReference>
<evidence type="ECO:0000256" key="2">
    <source>
        <dbReference type="ARBA" id="ARBA00022448"/>
    </source>
</evidence>
<dbReference type="InterPro" id="IPR007681">
    <property type="entry name" value="Mog1"/>
</dbReference>
<evidence type="ECO:0000256" key="3">
    <source>
        <dbReference type="ARBA" id="ARBA00022927"/>
    </source>
</evidence>
<feature type="region of interest" description="Disordered" evidence="4">
    <location>
        <begin position="179"/>
        <end position="198"/>
    </location>
</feature>
<keyword evidence="2" id="KW-0813">Transport</keyword>
<dbReference type="GO" id="GO:0044325">
    <property type="term" value="F:transmembrane transporter binding"/>
    <property type="evidence" value="ECO:0007669"/>
    <property type="project" value="TreeGrafter"/>
</dbReference>